<evidence type="ECO:0000313" key="1">
    <source>
        <dbReference type="EMBL" id="KIM80481.1"/>
    </source>
</evidence>
<dbReference type="EMBL" id="KN833004">
    <property type="protein sequence ID" value="KIM80481.1"/>
    <property type="molecule type" value="Genomic_DNA"/>
</dbReference>
<dbReference type="InParanoid" id="A0A0C3FLS0"/>
<keyword evidence="2" id="KW-1185">Reference proteome</keyword>
<reference evidence="2" key="2">
    <citation type="submission" date="2015-01" db="EMBL/GenBank/DDBJ databases">
        <title>Evolutionary Origins and Diversification of the Mycorrhizal Mutualists.</title>
        <authorList>
            <consortium name="DOE Joint Genome Institute"/>
            <consortium name="Mycorrhizal Genomics Consortium"/>
            <person name="Kohler A."/>
            <person name="Kuo A."/>
            <person name="Nagy L.G."/>
            <person name="Floudas D."/>
            <person name="Copeland A."/>
            <person name="Barry K.W."/>
            <person name="Cichocki N."/>
            <person name="Veneault-Fourrey C."/>
            <person name="LaButti K."/>
            <person name="Lindquist E.A."/>
            <person name="Lipzen A."/>
            <person name="Lundell T."/>
            <person name="Morin E."/>
            <person name="Murat C."/>
            <person name="Riley R."/>
            <person name="Ohm R."/>
            <person name="Sun H."/>
            <person name="Tunlid A."/>
            <person name="Henrissat B."/>
            <person name="Grigoriev I.V."/>
            <person name="Hibbett D.S."/>
            <person name="Martin F."/>
        </authorList>
    </citation>
    <scope>NUCLEOTIDE SEQUENCE [LARGE SCALE GENOMIC DNA]</scope>
    <source>
        <strain evidence="2">F 1598</strain>
    </source>
</reference>
<evidence type="ECO:0000313" key="2">
    <source>
        <dbReference type="Proteomes" id="UP000054166"/>
    </source>
</evidence>
<dbReference type="HOGENOM" id="CLU_2307102_0_0_1"/>
<gene>
    <name evidence="1" type="ORF">PILCRDRAFT_822583</name>
</gene>
<dbReference type="AlphaFoldDB" id="A0A0C3FLS0"/>
<name>A0A0C3FLS0_PILCF</name>
<dbReference type="Proteomes" id="UP000054166">
    <property type="component" value="Unassembled WGS sequence"/>
</dbReference>
<protein>
    <submittedName>
        <fullName evidence="1">Uncharacterized protein</fullName>
    </submittedName>
</protein>
<sequence>MYLAVLVAGLVGRRIRQVEVQEGLRIRQEFRKAMGTQEVLEEARIQEVQTEGGTRQEDRAEEHNLGYKALVLVVRRHKPLGWGIVEEEHNLSVDDDDGVA</sequence>
<feature type="non-terminal residue" evidence="1">
    <location>
        <position position="1"/>
    </location>
</feature>
<proteinExistence type="predicted"/>
<reference evidence="1 2" key="1">
    <citation type="submission" date="2014-04" db="EMBL/GenBank/DDBJ databases">
        <authorList>
            <consortium name="DOE Joint Genome Institute"/>
            <person name="Kuo A."/>
            <person name="Tarkka M."/>
            <person name="Buscot F."/>
            <person name="Kohler A."/>
            <person name="Nagy L.G."/>
            <person name="Floudas D."/>
            <person name="Copeland A."/>
            <person name="Barry K.W."/>
            <person name="Cichocki N."/>
            <person name="Veneault-Fourrey C."/>
            <person name="LaButti K."/>
            <person name="Lindquist E.A."/>
            <person name="Lipzen A."/>
            <person name="Lundell T."/>
            <person name="Morin E."/>
            <person name="Murat C."/>
            <person name="Sun H."/>
            <person name="Tunlid A."/>
            <person name="Henrissat B."/>
            <person name="Grigoriev I.V."/>
            <person name="Hibbett D.S."/>
            <person name="Martin F."/>
            <person name="Nordberg H.P."/>
            <person name="Cantor M.N."/>
            <person name="Hua S.X."/>
        </authorList>
    </citation>
    <scope>NUCLEOTIDE SEQUENCE [LARGE SCALE GENOMIC DNA]</scope>
    <source>
        <strain evidence="1 2">F 1598</strain>
    </source>
</reference>
<organism evidence="1 2">
    <name type="scientific">Piloderma croceum (strain F 1598)</name>
    <dbReference type="NCBI Taxonomy" id="765440"/>
    <lineage>
        <taxon>Eukaryota</taxon>
        <taxon>Fungi</taxon>
        <taxon>Dikarya</taxon>
        <taxon>Basidiomycota</taxon>
        <taxon>Agaricomycotina</taxon>
        <taxon>Agaricomycetes</taxon>
        <taxon>Agaricomycetidae</taxon>
        <taxon>Atheliales</taxon>
        <taxon>Atheliaceae</taxon>
        <taxon>Piloderma</taxon>
    </lineage>
</organism>
<accession>A0A0C3FLS0</accession>